<gene>
    <name evidence="2" type="ORF">Pka01_39840</name>
</gene>
<evidence type="ECO:0000256" key="1">
    <source>
        <dbReference type="SAM" id="Phobius"/>
    </source>
</evidence>
<protein>
    <submittedName>
        <fullName evidence="2">Uncharacterized protein</fullName>
    </submittedName>
</protein>
<sequence length="153" mass="16193">MWFNRFLAIGFLSGIAMLPVLWIQRGDEFEHIRLAALIGLDAGQFLTVPITLAVGAWKASPWNKRPRPTAPGFVLGGITFAFGALIMTQAIAAIRWLDGRPPGVGDPDGETGAALQAVPSGGVTLLAGAAILINRAIAAKRSRKVVVPVLTDR</sequence>
<keyword evidence="1" id="KW-0812">Transmembrane</keyword>
<proteinExistence type="predicted"/>
<feature type="transmembrane region" description="Helical" evidence="1">
    <location>
        <begin position="114"/>
        <end position="134"/>
    </location>
</feature>
<accession>A0A8J3LYD4</accession>
<keyword evidence="1" id="KW-1133">Transmembrane helix</keyword>
<keyword evidence="1" id="KW-0472">Membrane</keyword>
<dbReference type="EMBL" id="BONV01000017">
    <property type="protein sequence ID" value="GIG80857.1"/>
    <property type="molecule type" value="Genomic_DNA"/>
</dbReference>
<name>A0A8J3LYD4_9ACTN</name>
<evidence type="ECO:0000313" key="2">
    <source>
        <dbReference type="EMBL" id="GIG80857.1"/>
    </source>
</evidence>
<comment type="caution">
    <text evidence="2">The sequence shown here is derived from an EMBL/GenBank/DDBJ whole genome shotgun (WGS) entry which is preliminary data.</text>
</comment>
<reference evidence="2 3" key="1">
    <citation type="submission" date="2021-01" db="EMBL/GenBank/DDBJ databases">
        <title>Whole genome shotgun sequence of Planotetraspora kaengkrachanensis NBRC 104272.</title>
        <authorList>
            <person name="Komaki H."/>
            <person name="Tamura T."/>
        </authorList>
    </citation>
    <scope>NUCLEOTIDE SEQUENCE [LARGE SCALE GENOMIC DNA]</scope>
    <source>
        <strain evidence="2 3">NBRC 104272</strain>
    </source>
</reference>
<keyword evidence="3" id="KW-1185">Reference proteome</keyword>
<evidence type="ECO:0000313" key="3">
    <source>
        <dbReference type="Proteomes" id="UP000630097"/>
    </source>
</evidence>
<dbReference type="RefSeq" id="WP_203884255.1">
    <property type="nucleotide sequence ID" value="NZ_BONV01000017.1"/>
</dbReference>
<feature type="transmembrane region" description="Helical" evidence="1">
    <location>
        <begin position="6"/>
        <end position="23"/>
    </location>
</feature>
<organism evidence="2 3">
    <name type="scientific">Planotetraspora kaengkrachanensis</name>
    <dbReference type="NCBI Taxonomy" id="575193"/>
    <lineage>
        <taxon>Bacteria</taxon>
        <taxon>Bacillati</taxon>
        <taxon>Actinomycetota</taxon>
        <taxon>Actinomycetes</taxon>
        <taxon>Streptosporangiales</taxon>
        <taxon>Streptosporangiaceae</taxon>
        <taxon>Planotetraspora</taxon>
    </lineage>
</organism>
<feature type="transmembrane region" description="Helical" evidence="1">
    <location>
        <begin position="73"/>
        <end position="94"/>
    </location>
</feature>
<dbReference type="AlphaFoldDB" id="A0A8J3LYD4"/>
<dbReference type="Proteomes" id="UP000630097">
    <property type="component" value="Unassembled WGS sequence"/>
</dbReference>